<evidence type="ECO:0000256" key="1">
    <source>
        <dbReference type="SAM" id="SignalP"/>
    </source>
</evidence>
<dbReference type="InterPro" id="IPR017853">
    <property type="entry name" value="GH"/>
</dbReference>
<name>A0A4Y8A9L0_9SPHI</name>
<feature type="domain" description="Asl1-like glycosyl hydrolase catalytic" evidence="2">
    <location>
        <begin position="187"/>
        <end position="286"/>
    </location>
</feature>
<evidence type="ECO:0000313" key="6">
    <source>
        <dbReference type="Proteomes" id="UP000583101"/>
    </source>
</evidence>
<sequence length="332" mass="38066">MKNTMLKAWLIVPCVLLCCNLQAQDTGAPFVWGINGHPLTQAAYANNWDDQFNRLKDLQLNSYRFDVLLNADGIAKKDALFNKLLNRLKTSGIKPLPVISLSGLKGLDSTAIYQTSYRQGINFGQRYGSYLSVMEVNNEVDNKIMYKGDRPGTRASDYDPEKTTRILTGMRGFIDGVKYAVSSVKFTLSVSYTHFYYLELLQRYQVNYDIIGCHWYSSMGDITNFRPPFGNILTMLTQKFKKPIWITEFNYSKGTTYATFAKQNDYITTAIPKILAQKIIGGIFIYELYDQPLIRKQYPFEACYGLLQKDYNGNTIEKGAYQGYKQVVQKYR</sequence>
<dbReference type="RefSeq" id="WP_134337148.1">
    <property type="nucleotide sequence ID" value="NZ_BMCZ01000005.1"/>
</dbReference>
<evidence type="ECO:0000313" key="4">
    <source>
        <dbReference type="EMBL" id="TEW65073.1"/>
    </source>
</evidence>
<organism evidence="4 5">
    <name type="scientific">Mucilaginibacter phyllosphaerae</name>
    <dbReference type="NCBI Taxonomy" id="1812349"/>
    <lineage>
        <taxon>Bacteria</taxon>
        <taxon>Pseudomonadati</taxon>
        <taxon>Bacteroidota</taxon>
        <taxon>Sphingobacteriia</taxon>
        <taxon>Sphingobacteriales</taxon>
        <taxon>Sphingobacteriaceae</taxon>
        <taxon>Mucilaginibacter</taxon>
    </lineage>
</organism>
<dbReference type="Pfam" id="PF11790">
    <property type="entry name" value="Glyco_hydro_cc"/>
    <property type="match status" value="1"/>
</dbReference>
<keyword evidence="1" id="KW-0732">Signal</keyword>
<feature type="signal peptide" evidence="1">
    <location>
        <begin position="1"/>
        <end position="23"/>
    </location>
</feature>
<proteinExistence type="predicted"/>
<gene>
    <name evidence="4" type="ORF">E2R65_14245</name>
    <name evidence="3" type="ORF">GGR35_002302</name>
</gene>
<keyword evidence="6" id="KW-1185">Reference proteome</keyword>
<dbReference type="OrthoDB" id="9809583at2"/>
<reference evidence="4" key="2">
    <citation type="submission" date="2019-03" db="EMBL/GenBank/DDBJ databases">
        <authorList>
            <person name="Yan Y.-Q."/>
            <person name="Du Z.-J."/>
        </authorList>
    </citation>
    <scope>NUCLEOTIDE SEQUENCE</scope>
    <source>
        <strain evidence="4">PP-F2FG21</strain>
    </source>
</reference>
<reference evidence="4 5" key="1">
    <citation type="journal article" date="2016" name="Int. J. Syst. Evol. Microbiol.">
        <title>Proposal of Mucilaginibacter phyllosphaerae sp. nov. isolated from the phyllosphere of Galium album.</title>
        <authorList>
            <person name="Aydogan E.L."/>
            <person name="Busse H.J."/>
            <person name="Moser G."/>
            <person name="Muller C."/>
            <person name="Kampfer P."/>
            <person name="Glaeser S.P."/>
        </authorList>
    </citation>
    <scope>NUCLEOTIDE SEQUENCE [LARGE SCALE GENOMIC DNA]</scope>
    <source>
        <strain evidence="4 5">PP-F2FG21</strain>
    </source>
</reference>
<protein>
    <recommendedName>
        <fullName evidence="2">Asl1-like glycosyl hydrolase catalytic domain-containing protein</fullName>
    </recommendedName>
</protein>
<dbReference type="Proteomes" id="UP000583101">
    <property type="component" value="Unassembled WGS sequence"/>
</dbReference>
<dbReference type="InterPro" id="IPR024655">
    <property type="entry name" value="Asl1_glyco_hydro_catalytic"/>
</dbReference>
<dbReference type="Proteomes" id="UP000297248">
    <property type="component" value="Unassembled WGS sequence"/>
</dbReference>
<evidence type="ECO:0000313" key="3">
    <source>
        <dbReference type="EMBL" id="MBB3969689.1"/>
    </source>
</evidence>
<comment type="caution">
    <text evidence="4">The sequence shown here is derived from an EMBL/GenBank/DDBJ whole genome shotgun (WGS) entry which is preliminary data.</text>
</comment>
<accession>A0A4Y8A9L0</accession>
<dbReference type="SUPFAM" id="SSF51445">
    <property type="entry name" value="(Trans)glycosidases"/>
    <property type="match status" value="1"/>
</dbReference>
<reference evidence="3 6" key="3">
    <citation type="submission" date="2020-08" db="EMBL/GenBank/DDBJ databases">
        <title>Genomic Encyclopedia of Type Strains, Phase IV (KMG-IV): sequencing the most valuable type-strain genomes for metagenomic binning, comparative biology and taxonomic classification.</title>
        <authorList>
            <person name="Goeker M."/>
        </authorList>
    </citation>
    <scope>NUCLEOTIDE SEQUENCE [LARGE SCALE GENOMIC DNA]</scope>
    <source>
        <strain evidence="3 6">DSM 100995</strain>
    </source>
</reference>
<dbReference type="Gene3D" id="3.20.20.80">
    <property type="entry name" value="Glycosidases"/>
    <property type="match status" value="1"/>
</dbReference>
<feature type="chain" id="PRO_5044616352" description="Asl1-like glycosyl hydrolase catalytic domain-containing protein" evidence="1">
    <location>
        <begin position="24"/>
        <end position="332"/>
    </location>
</feature>
<dbReference type="EMBL" id="SNQG01000005">
    <property type="protein sequence ID" value="TEW65073.1"/>
    <property type="molecule type" value="Genomic_DNA"/>
</dbReference>
<dbReference type="AlphaFoldDB" id="A0A4Y8A9L0"/>
<evidence type="ECO:0000313" key="5">
    <source>
        <dbReference type="Proteomes" id="UP000297248"/>
    </source>
</evidence>
<evidence type="ECO:0000259" key="2">
    <source>
        <dbReference type="Pfam" id="PF11790"/>
    </source>
</evidence>
<dbReference type="EMBL" id="JACIEG010000004">
    <property type="protein sequence ID" value="MBB3969689.1"/>
    <property type="molecule type" value="Genomic_DNA"/>
</dbReference>